<dbReference type="SUPFAM" id="SSF55120">
    <property type="entry name" value="Pseudouridine synthase"/>
    <property type="match status" value="1"/>
</dbReference>
<dbReference type="AlphaFoldDB" id="A0A090ISB8"/>
<sequence length="309" mass="35003">MGDHMIKVEKLDNHLHVVVPAEWDGISIDDLLKNKWQLAKKRIHQMRMDKMVKQNGLSVPFANKLRAGDQLIFENIFFEADYGNKPSPQSVQILFEDDFLLIANKPAQLATHPNTSADTDTLANRIVHYLAVKNEPAKVQHIHRLDKDTSGAVLFAKSPFIGGILDKQLKERKIKRTYIAIVHGKLQKKKDTINAPIGRDRHHPTRRRISYTGQPAVTHYEVIGFDTVKNLSQIICRLDTGRTHQIRVHLSSIGHPLVGDVLYGGKPLFYRQALHAKYLSVIHPLTMEKIDIEAPYLDDFPELTGSGGK</sequence>
<dbReference type="Pfam" id="PF00849">
    <property type="entry name" value="PseudoU_synth_2"/>
    <property type="match status" value="1"/>
</dbReference>
<dbReference type="PANTHER" id="PTHR21600">
    <property type="entry name" value="MITOCHONDRIAL RNA PSEUDOURIDINE SYNTHASE"/>
    <property type="match status" value="1"/>
</dbReference>
<dbReference type="InterPro" id="IPR050188">
    <property type="entry name" value="RluA_PseudoU_synthase"/>
</dbReference>
<reference evidence="6 7" key="1">
    <citation type="submission" date="2014-07" db="EMBL/GenBank/DDBJ databases">
        <authorList>
            <person name="Wibberg Daniel"/>
        </authorList>
    </citation>
    <scope>NUCLEOTIDE SEQUENCE [LARGE SCALE GENOMIC DNA]</scope>
</reference>
<dbReference type="RefSeq" id="WP_231553302.1">
    <property type="nucleotide sequence ID" value="NZ_CCRF01000039.1"/>
</dbReference>
<dbReference type="GO" id="GO:0000455">
    <property type="term" value="P:enzyme-directed rRNA pseudouridine synthesis"/>
    <property type="evidence" value="ECO:0007669"/>
    <property type="project" value="TreeGrafter"/>
</dbReference>
<dbReference type="InterPro" id="IPR006145">
    <property type="entry name" value="PsdUridine_synth_RsuA/RluA"/>
</dbReference>
<dbReference type="GO" id="GO:0140098">
    <property type="term" value="F:catalytic activity, acting on RNA"/>
    <property type="evidence" value="ECO:0007669"/>
    <property type="project" value="UniProtKB-ARBA"/>
</dbReference>
<keyword evidence="4 6" id="KW-0413">Isomerase</keyword>
<evidence type="ECO:0000256" key="1">
    <source>
        <dbReference type="ARBA" id="ARBA00000073"/>
    </source>
</evidence>
<dbReference type="PATRIC" id="fig|35841.6.peg.569"/>
<dbReference type="NCBIfam" id="TIGR00005">
    <property type="entry name" value="rluA_subfam"/>
    <property type="match status" value="1"/>
</dbReference>
<dbReference type="eggNOG" id="COG0564">
    <property type="taxonomic scope" value="Bacteria"/>
</dbReference>
<dbReference type="STRING" id="35841.B4167_1797"/>
<dbReference type="InterPro" id="IPR020103">
    <property type="entry name" value="PsdUridine_synth_cat_dom_sf"/>
</dbReference>
<dbReference type="CDD" id="cd02869">
    <property type="entry name" value="PseudoU_synth_RluA_like"/>
    <property type="match status" value="1"/>
</dbReference>
<evidence type="ECO:0000313" key="6">
    <source>
        <dbReference type="EMBL" id="CEE00981.1"/>
    </source>
</evidence>
<comment type="function">
    <text evidence="4">Responsible for synthesis of pseudouridine from uracil.</text>
</comment>
<dbReference type="Gene3D" id="3.30.2350.10">
    <property type="entry name" value="Pseudouridine synthase"/>
    <property type="match status" value="1"/>
</dbReference>
<comment type="catalytic activity">
    <reaction evidence="1 4">
        <text>a uridine in RNA = a pseudouridine in RNA</text>
        <dbReference type="Rhea" id="RHEA:48348"/>
        <dbReference type="Rhea" id="RHEA-COMP:12068"/>
        <dbReference type="Rhea" id="RHEA-COMP:12069"/>
        <dbReference type="ChEBI" id="CHEBI:65314"/>
        <dbReference type="ChEBI" id="CHEBI:65315"/>
    </reaction>
</comment>
<evidence type="ECO:0000256" key="2">
    <source>
        <dbReference type="ARBA" id="ARBA00010876"/>
    </source>
</evidence>
<proteinExistence type="inferred from homology"/>
<dbReference type="GO" id="GO:0003723">
    <property type="term" value="F:RNA binding"/>
    <property type="evidence" value="ECO:0007669"/>
    <property type="project" value="InterPro"/>
</dbReference>
<dbReference type="PROSITE" id="PS01129">
    <property type="entry name" value="PSI_RLU"/>
    <property type="match status" value="1"/>
</dbReference>
<dbReference type="Proteomes" id="UP000040576">
    <property type="component" value="Unassembled WGS sequence"/>
</dbReference>
<keyword evidence="7" id="KW-1185">Reference proteome</keyword>
<organism evidence="6 7">
    <name type="scientific">Caldibacillus thermoamylovorans</name>
    <dbReference type="NCBI Taxonomy" id="35841"/>
    <lineage>
        <taxon>Bacteria</taxon>
        <taxon>Bacillati</taxon>
        <taxon>Bacillota</taxon>
        <taxon>Bacilli</taxon>
        <taxon>Bacillales</taxon>
        <taxon>Bacillaceae</taxon>
        <taxon>Caldibacillus</taxon>
    </lineage>
</organism>
<evidence type="ECO:0000259" key="5">
    <source>
        <dbReference type="Pfam" id="PF00849"/>
    </source>
</evidence>
<protein>
    <recommendedName>
        <fullName evidence="4">Pseudouridine synthase</fullName>
        <ecNumber evidence="4">5.4.99.-</ecNumber>
    </recommendedName>
</protein>
<dbReference type="EC" id="5.4.99.-" evidence="4"/>
<gene>
    <name evidence="6" type="primary">yhcT</name>
    <name evidence="6" type="ORF">BT1A1_1149</name>
</gene>
<evidence type="ECO:0000256" key="4">
    <source>
        <dbReference type="RuleBase" id="RU362028"/>
    </source>
</evidence>
<dbReference type="PANTHER" id="PTHR21600:SF71">
    <property type="entry name" value="PSEUDOURIDINE SYNTHASE"/>
    <property type="match status" value="1"/>
</dbReference>
<evidence type="ECO:0000256" key="3">
    <source>
        <dbReference type="PIRSR" id="PIRSR606225-1"/>
    </source>
</evidence>
<dbReference type="InterPro" id="IPR006224">
    <property type="entry name" value="PsdUridine_synth_RluA-like_CS"/>
</dbReference>
<dbReference type="GO" id="GO:0009982">
    <property type="term" value="F:pseudouridine synthase activity"/>
    <property type="evidence" value="ECO:0007669"/>
    <property type="project" value="InterPro"/>
</dbReference>
<feature type="active site" evidence="3">
    <location>
        <position position="146"/>
    </location>
</feature>
<name>A0A090ISB8_9BACI</name>
<evidence type="ECO:0000313" key="7">
    <source>
        <dbReference type="Proteomes" id="UP000040576"/>
    </source>
</evidence>
<dbReference type="EMBL" id="CCRF01000039">
    <property type="protein sequence ID" value="CEE00981.1"/>
    <property type="molecule type" value="Genomic_DNA"/>
</dbReference>
<accession>A0A090ISB8</accession>
<feature type="domain" description="Pseudouridine synthase RsuA/RluA-like" evidence="5">
    <location>
        <begin position="100"/>
        <end position="252"/>
    </location>
</feature>
<comment type="similarity">
    <text evidence="2 4">Belongs to the pseudouridine synthase RluA family.</text>
</comment>
<dbReference type="InterPro" id="IPR006225">
    <property type="entry name" value="PsdUridine_synth_RluC/D"/>
</dbReference>